<feature type="transmembrane region" description="Helical" evidence="6">
    <location>
        <begin position="334"/>
        <end position="352"/>
    </location>
</feature>
<keyword evidence="3 6" id="KW-0812">Transmembrane</keyword>
<dbReference type="Proteomes" id="UP000198512">
    <property type="component" value="Unassembled WGS sequence"/>
</dbReference>
<evidence type="ECO:0000256" key="6">
    <source>
        <dbReference type="SAM" id="Phobius"/>
    </source>
</evidence>
<keyword evidence="9" id="KW-1185">Reference proteome</keyword>
<name>A0ABY1BRB2_9PSED</name>
<feature type="transmembrane region" description="Helical" evidence="6">
    <location>
        <begin position="256"/>
        <end position="277"/>
    </location>
</feature>
<dbReference type="SUPFAM" id="SSF103473">
    <property type="entry name" value="MFS general substrate transporter"/>
    <property type="match status" value="1"/>
</dbReference>
<feature type="transmembrane region" description="Helical" evidence="6">
    <location>
        <begin position="74"/>
        <end position="91"/>
    </location>
</feature>
<dbReference type="Gene3D" id="1.20.1250.20">
    <property type="entry name" value="MFS general substrate transporter like domains"/>
    <property type="match status" value="2"/>
</dbReference>
<evidence type="ECO:0000256" key="4">
    <source>
        <dbReference type="ARBA" id="ARBA00022989"/>
    </source>
</evidence>
<keyword evidence="2" id="KW-1003">Cell membrane</keyword>
<keyword evidence="4 6" id="KW-1133">Transmembrane helix</keyword>
<proteinExistence type="predicted"/>
<evidence type="ECO:0000259" key="7">
    <source>
        <dbReference type="PROSITE" id="PS50850"/>
    </source>
</evidence>
<reference evidence="8 9" key="1">
    <citation type="submission" date="2016-10" db="EMBL/GenBank/DDBJ databases">
        <authorList>
            <person name="Varghese N."/>
            <person name="Submissions S."/>
        </authorList>
    </citation>
    <scope>NUCLEOTIDE SEQUENCE [LARGE SCALE GENOMIC DNA]</scope>
    <source>
        <strain evidence="8 9">CIP 109853</strain>
    </source>
</reference>
<dbReference type="InterPro" id="IPR020846">
    <property type="entry name" value="MFS_dom"/>
</dbReference>
<accession>A0ABY1BRB2</accession>
<dbReference type="InterPro" id="IPR011701">
    <property type="entry name" value="MFS"/>
</dbReference>
<protein>
    <submittedName>
        <fullName evidence="8">Predicted arabinose efflux permease, MFS family</fullName>
    </submittedName>
</protein>
<feature type="transmembrane region" description="Helical" evidence="6">
    <location>
        <begin position="97"/>
        <end position="121"/>
    </location>
</feature>
<evidence type="ECO:0000256" key="5">
    <source>
        <dbReference type="ARBA" id="ARBA00023136"/>
    </source>
</evidence>
<dbReference type="PANTHER" id="PTHR43124">
    <property type="entry name" value="PURINE EFFLUX PUMP PBUE"/>
    <property type="match status" value="1"/>
</dbReference>
<feature type="domain" description="Major facilitator superfamily (MFS) profile" evidence="7">
    <location>
        <begin position="10"/>
        <end position="399"/>
    </location>
</feature>
<keyword evidence="5 6" id="KW-0472">Membrane</keyword>
<dbReference type="PROSITE" id="PS50850">
    <property type="entry name" value="MFS"/>
    <property type="match status" value="1"/>
</dbReference>
<feature type="transmembrane region" description="Helical" evidence="6">
    <location>
        <begin position="165"/>
        <end position="184"/>
    </location>
</feature>
<comment type="subcellular location">
    <subcellularLocation>
        <location evidence="1">Cell membrane</location>
        <topology evidence="1">Multi-pass membrane protein</topology>
    </subcellularLocation>
</comment>
<dbReference type="InterPro" id="IPR050189">
    <property type="entry name" value="MFS_Efflux_Transporters"/>
</dbReference>
<feature type="transmembrane region" description="Helical" evidence="6">
    <location>
        <begin position="218"/>
        <end position="236"/>
    </location>
</feature>
<evidence type="ECO:0000256" key="1">
    <source>
        <dbReference type="ARBA" id="ARBA00004651"/>
    </source>
</evidence>
<dbReference type="PANTHER" id="PTHR43124:SF3">
    <property type="entry name" value="CHLORAMPHENICOL EFFLUX PUMP RV0191"/>
    <property type="match status" value="1"/>
</dbReference>
<gene>
    <name evidence="8" type="ORF">SAMN05216600_13023</name>
</gene>
<feature type="transmembrane region" description="Helical" evidence="6">
    <location>
        <begin position="284"/>
        <end position="301"/>
    </location>
</feature>
<sequence length="414" mass="43708">MTMRLNAAIVVLLTSLVAATYGFGIYLFAQLVPDMQASLGFDFSYVGSITASAQFGFLICALLAVWLTPKIGGGWMIVASGAICALALLLIPLSDNILVIGTLLTLLAGTAATVFVPMVDIVARVTAYRYRGLAMGLVSSGTSYGVAVNSLLVPLYAAQGEWRSVWWWVGLLTVAMAVLVLVVFKKAGLLSKTPPPTVTTMAVDRAVSNTRLALIKPWILMIWSMNFLIGFATFPFQTYLSSYLRTELGFDVQFSAQVWAVIGFVGMFAGLVVGWLSDRTGLRAAMLLVYSCVVTAALIFVVHPYGYWPLVAAGLFSTAFYPIFGLIPAYVSKLASSSAMAVSIFGVANVMQGSGGMLGNYGAGLLASHSGSFAGGYATISGVGVLLIVLTLKLPKEAPEATSADLTANYPTAN</sequence>
<feature type="transmembrane region" description="Helical" evidence="6">
    <location>
        <begin position="133"/>
        <end position="153"/>
    </location>
</feature>
<feature type="transmembrane region" description="Helical" evidence="6">
    <location>
        <begin position="307"/>
        <end position="327"/>
    </location>
</feature>
<evidence type="ECO:0000313" key="8">
    <source>
        <dbReference type="EMBL" id="SER44742.1"/>
    </source>
</evidence>
<evidence type="ECO:0000256" key="3">
    <source>
        <dbReference type="ARBA" id="ARBA00022692"/>
    </source>
</evidence>
<evidence type="ECO:0000256" key="2">
    <source>
        <dbReference type="ARBA" id="ARBA00022475"/>
    </source>
</evidence>
<dbReference type="EMBL" id="FOFP01000030">
    <property type="protein sequence ID" value="SER44742.1"/>
    <property type="molecule type" value="Genomic_DNA"/>
</dbReference>
<dbReference type="Pfam" id="PF07690">
    <property type="entry name" value="MFS_1"/>
    <property type="match status" value="1"/>
</dbReference>
<organism evidence="8 9">
    <name type="scientific">Pseudomonas cuatrocienegasensis</name>
    <dbReference type="NCBI Taxonomy" id="543360"/>
    <lineage>
        <taxon>Bacteria</taxon>
        <taxon>Pseudomonadati</taxon>
        <taxon>Pseudomonadota</taxon>
        <taxon>Gammaproteobacteria</taxon>
        <taxon>Pseudomonadales</taxon>
        <taxon>Pseudomonadaceae</taxon>
        <taxon>Pseudomonas</taxon>
    </lineage>
</organism>
<feature type="transmembrane region" description="Helical" evidence="6">
    <location>
        <begin position="372"/>
        <end position="392"/>
    </location>
</feature>
<feature type="transmembrane region" description="Helical" evidence="6">
    <location>
        <begin position="46"/>
        <end position="67"/>
    </location>
</feature>
<evidence type="ECO:0000313" key="9">
    <source>
        <dbReference type="Proteomes" id="UP000198512"/>
    </source>
</evidence>
<dbReference type="InterPro" id="IPR036259">
    <property type="entry name" value="MFS_trans_sf"/>
</dbReference>
<comment type="caution">
    <text evidence="8">The sequence shown here is derived from an EMBL/GenBank/DDBJ whole genome shotgun (WGS) entry which is preliminary data.</text>
</comment>